<reference evidence="3" key="2">
    <citation type="submission" date="2022-05" db="EMBL/GenBank/DDBJ databases">
        <title>An RpoN-dependent PEP-CTERM gene is involved in floc formation of an Aquincola tertiaricarbonis strain.</title>
        <authorList>
            <person name="Qiu D."/>
            <person name="Xia M."/>
        </authorList>
    </citation>
    <scope>NUCLEOTIDE SEQUENCE</scope>
    <source>
        <strain evidence="3">RN12</strain>
    </source>
</reference>
<dbReference type="NCBIfam" id="TIGR03100">
    <property type="entry name" value="hydr1_PEP"/>
    <property type="match status" value="1"/>
</dbReference>
<dbReference type="Gene3D" id="3.40.50.1820">
    <property type="entry name" value="alpha/beta hydrolase"/>
    <property type="match status" value="1"/>
</dbReference>
<dbReference type="SUPFAM" id="SSF53474">
    <property type="entry name" value="alpha/beta-Hydrolases"/>
    <property type="match status" value="1"/>
</dbReference>
<gene>
    <name evidence="3" type="ORF">MW290_14700</name>
</gene>
<dbReference type="InterPro" id="IPR022742">
    <property type="entry name" value="Hydrolase_4"/>
</dbReference>
<dbReference type="InterPro" id="IPR053145">
    <property type="entry name" value="AB_hydrolase_Est10"/>
</dbReference>
<organism evidence="2">
    <name type="scientific">Aquincola tertiaricarbonis</name>
    <dbReference type="NCBI Taxonomy" id="391953"/>
    <lineage>
        <taxon>Bacteria</taxon>
        <taxon>Pseudomonadati</taxon>
        <taxon>Pseudomonadota</taxon>
        <taxon>Betaproteobacteria</taxon>
        <taxon>Burkholderiales</taxon>
        <taxon>Sphaerotilaceae</taxon>
        <taxon>Aquincola</taxon>
    </lineage>
</organism>
<keyword evidence="4" id="KW-1185">Reference proteome</keyword>
<dbReference type="InterPro" id="IPR029058">
    <property type="entry name" value="AB_hydrolase_fold"/>
</dbReference>
<evidence type="ECO:0000313" key="3">
    <source>
        <dbReference type="EMBL" id="URI10266.1"/>
    </source>
</evidence>
<dbReference type="AlphaFoldDB" id="A0A1S6R6J1"/>
<sequence length="300" mass="32039">MTVAYVESALVFGCQGEQLIGVLTRPATAPAQPLPGVLVVVGGPQYRVGAHRQFVELARALATAGHAVLRFDVRGMGDSSGDLHDFLQIDEDIAAAIDTLCREAPVTQVVLWGLCDGASAALLYCDGRRDARVAALALANPWVRSAESLAATHVKHYYLRRLLDGAFWRKLAAGGVGRHAAQELLGNVGTALRGRLARRASGAGAGPLRYQDRMARAWQRFSGKMLLIVSGDDYTAKEFLGEVAAAPAWRGALDLPQVRRHDLPLADHTFSTPGQGAAAAQATLQWLGATGRHRQDHQGV</sequence>
<name>A0A1S6R6J1_AQUTE</name>
<dbReference type="GO" id="GO:0052689">
    <property type="term" value="F:carboxylic ester hydrolase activity"/>
    <property type="evidence" value="ECO:0007669"/>
    <property type="project" value="TreeGrafter"/>
</dbReference>
<dbReference type="Pfam" id="PF12146">
    <property type="entry name" value="Hydrolase_4"/>
    <property type="match status" value="1"/>
</dbReference>
<reference evidence="2" key="1">
    <citation type="submission" date="2016-10" db="EMBL/GenBank/DDBJ databases">
        <authorList>
            <person name="de Groot N.N."/>
        </authorList>
    </citation>
    <scope>NUCLEOTIDE SEQUENCE</scope>
    <source>
        <strain evidence="2">RN12</strain>
    </source>
</reference>
<dbReference type="PANTHER" id="PTHR43265:SF1">
    <property type="entry name" value="ESTERASE ESTD"/>
    <property type="match status" value="1"/>
</dbReference>
<dbReference type="EMBL" id="KY053276">
    <property type="protein sequence ID" value="AQW45604.1"/>
    <property type="molecule type" value="Genomic_DNA"/>
</dbReference>
<evidence type="ECO:0000259" key="1">
    <source>
        <dbReference type="Pfam" id="PF12146"/>
    </source>
</evidence>
<feature type="domain" description="Serine aminopeptidase S33" evidence="1">
    <location>
        <begin position="53"/>
        <end position="157"/>
    </location>
</feature>
<dbReference type="EMBL" id="CP097636">
    <property type="protein sequence ID" value="URI10266.1"/>
    <property type="molecule type" value="Genomic_DNA"/>
</dbReference>
<keyword evidence="2" id="KW-0378">Hydrolase</keyword>
<evidence type="ECO:0000313" key="2">
    <source>
        <dbReference type="EMBL" id="AQW45604.1"/>
    </source>
</evidence>
<dbReference type="InterPro" id="IPR017531">
    <property type="entry name" value="Hydrolase-1_PEP"/>
</dbReference>
<protein>
    <submittedName>
        <fullName evidence="2">Alpha/beta hydrolase superfamily Esterase</fullName>
    </submittedName>
    <submittedName>
        <fullName evidence="3">Hydrolase 1, exosortase A system-associated</fullName>
    </submittedName>
</protein>
<dbReference type="PANTHER" id="PTHR43265">
    <property type="entry name" value="ESTERASE ESTD"/>
    <property type="match status" value="1"/>
</dbReference>
<accession>A0A1S6R6J1</accession>
<proteinExistence type="predicted"/>
<evidence type="ECO:0000313" key="4">
    <source>
        <dbReference type="Proteomes" id="UP001056201"/>
    </source>
</evidence>
<dbReference type="RefSeq" id="WP_250198470.1">
    <property type="nucleotide sequence ID" value="NZ_CP097636.1"/>
</dbReference>
<dbReference type="Proteomes" id="UP001056201">
    <property type="component" value="Chromosome 2"/>
</dbReference>